<dbReference type="RefSeq" id="WP_310069563.1">
    <property type="nucleotide sequence ID" value="NZ_JAVDVX010000002.1"/>
</dbReference>
<feature type="region of interest" description="Disordered" evidence="2">
    <location>
        <begin position="311"/>
        <end position="340"/>
    </location>
</feature>
<evidence type="ECO:0000313" key="5">
    <source>
        <dbReference type="Proteomes" id="UP001253595"/>
    </source>
</evidence>
<dbReference type="EMBL" id="JAVDVX010000002">
    <property type="protein sequence ID" value="MDR7089026.1"/>
    <property type="molecule type" value="Genomic_DNA"/>
</dbReference>
<evidence type="ECO:0000256" key="1">
    <source>
        <dbReference type="HAMAP-Rule" id="MF_00469"/>
    </source>
</evidence>
<dbReference type="EC" id="1.14.-.-" evidence="1"/>
<keyword evidence="1" id="KW-0819">tRNA processing</keyword>
<evidence type="ECO:0000313" key="4">
    <source>
        <dbReference type="EMBL" id="MDR7089026.1"/>
    </source>
</evidence>
<dbReference type="SUPFAM" id="SSF52821">
    <property type="entry name" value="Rhodanese/Cell cycle control phosphatase"/>
    <property type="match status" value="1"/>
</dbReference>
<organism evidence="4 5">
    <name type="scientific">Cellvibrio fibrivorans</name>
    <dbReference type="NCBI Taxonomy" id="126350"/>
    <lineage>
        <taxon>Bacteria</taxon>
        <taxon>Pseudomonadati</taxon>
        <taxon>Pseudomonadota</taxon>
        <taxon>Gammaproteobacteria</taxon>
        <taxon>Cellvibrionales</taxon>
        <taxon>Cellvibrionaceae</taxon>
        <taxon>Cellvibrio</taxon>
    </lineage>
</organism>
<dbReference type="Gene3D" id="3.40.250.10">
    <property type="entry name" value="Rhodanese-like domain"/>
    <property type="match status" value="1"/>
</dbReference>
<dbReference type="SMART" id="SM00450">
    <property type="entry name" value="RHOD"/>
    <property type="match status" value="1"/>
</dbReference>
<proteinExistence type="inferred from homology"/>
<dbReference type="Gene3D" id="3.30.70.100">
    <property type="match status" value="1"/>
</dbReference>
<dbReference type="Pfam" id="PF17773">
    <property type="entry name" value="UPF0176_N"/>
    <property type="match status" value="1"/>
</dbReference>
<dbReference type="HAMAP" id="MF_00469">
    <property type="entry name" value="TrhO"/>
    <property type="match status" value="1"/>
</dbReference>
<gene>
    <name evidence="1" type="primary">trhO</name>
    <name evidence="4" type="ORF">J2X05_001032</name>
</gene>
<dbReference type="PANTHER" id="PTHR43268:SF3">
    <property type="entry name" value="RHODANESE-LIKE DOMAIN-CONTAINING PROTEIN 7-RELATED"/>
    <property type="match status" value="1"/>
</dbReference>
<dbReference type="InterPro" id="IPR001763">
    <property type="entry name" value="Rhodanese-like_dom"/>
</dbReference>
<evidence type="ECO:0000259" key="3">
    <source>
        <dbReference type="PROSITE" id="PS50206"/>
    </source>
</evidence>
<dbReference type="Pfam" id="PF00581">
    <property type="entry name" value="Rhodanese"/>
    <property type="match status" value="1"/>
</dbReference>
<comment type="function">
    <text evidence="1">Catalyzes oxygen-dependent 5-hydroxyuridine (ho5U) modification at position 34 in tRNAs.</text>
</comment>
<protein>
    <recommendedName>
        <fullName evidence="1">tRNA uridine(34) hydroxylase</fullName>
        <ecNumber evidence="1">1.14.-.-</ecNumber>
    </recommendedName>
    <alternativeName>
        <fullName evidence="1">tRNA hydroxylation protein O</fullName>
    </alternativeName>
</protein>
<comment type="similarity">
    <text evidence="1">Belongs to the TrhO family.</text>
</comment>
<keyword evidence="5" id="KW-1185">Reference proteome</keyword>
<dbReference type="PANTHER" id="PTHR43268">
    <property type="entry name" value="THIOSULFATE SULFURTRANSFERASE/RHODANESE-LIKE DOMAIN-CONTAINING PROTEIN 2"/>
    <property type="match status" value="1"/>
</dbReference>
<name>A0ABU1UV22_9GAMM</name>
<accession>A0ABU1UV22</accession>
<dbReference type="InterPro" id="IPR036873">
    <property type="entry name" value="Rhodanese-like_dom_sf"/>
</dbReference>
<comment type="caution">
    <text evidence="4">The sequence shown here is derived from an EMBL/GenBank/DDBJ whole genome shotgun (WGS) entry which is preliminary data.</text>
</comment>
<evidence type="ECO:0000256" key="2">
    <source>
        <dbReference type="SAM" id="MobiDB-lite"/>
    </source>
</evidence>
<dbReference type="PROSITE" id="PS50206">
    <property type="entry name" value="RHODANESE_3"/>
    <property type="match status" value="1"/>
</dbReference>
<dbReference type="Proteomes" id="UP001253595">
    <property type="component" value="Unassembled WGS sequence"/>
</dbReference>
<dbReference type="InterPro" id="IPR020936">
    <property type="entry name" value="TrhO"/>
</dbReference>
<dbReference type="NCBIfam" id="NF001136">
    <property type="entry name" value="PRK00142.1-4"/>
    <property type="match status" value="1"/>
</dbReference>
<dbReference type="CDD" id="cd01518">
    <property type="entry name" value="RHOD_YceA"/>
    <property type="match status" value="1"/>
</dbReference>
<comment type="catalytic activity">
    <reaction evidence="1">
        <text>uridine(34) in tRNA + AH2 + O2 = 5-hydroxyuridine(34) in tRNA + A + H2O</text>
        <dbReference type="Rhea" id="RHEA:64224"/>
        <dbReference type="Rhea" id="RHEA-COMP:11727"/>
        <dbReference type="Rhea" id="RHEA-COMP:13381"/>
        <dbReference type="ChEBI" id="CHEBI:13193"/>
        <dbReference type="ChEBI" id="CHEBI:15377"/>
        <dbReference type="ChEBI" id="CHEBI:15379"/>
        <dbReference type="ChEBI" id="CHEBI:17499"/>
        <dbReference type="ChEBI" id="CHEBI:65315"/>
        <dbReference type="ChEBI" id="CHEBI:136877"/>
    </reaction>
</comment>
<keyword evidence="1" id="KW-0560">Oxidoreductase</keyword>
<reference evidence="4 5" key="1">
    <citation type="submission" date="2023-07" db="EMBL/GenBank/DDBJ databases">
        <title>Sorghum-associated microbial communities from plants grown in Nebraska, USA.</title>
        <authorList>
            <person name="Schachtman D."/>
        </authorList>
    </citation>
    <scope>NUCLEOTIDE SEQUENCE [LARGE SCALE GENOMIC DNA]</scope>
    <source>
        <strain evidence="4 5">BE190</strain>
    </source>
</reference>
<dbReference type="InterPro" id="IPR040503">
    <property type="entry name" value="TRHO_N"/>
</dbReference>
<feature type="compositionally biased region" description="Basic and acidic residues" evidence="2">
    <location>
        <begin position="311"/>
        <end position="323"/>
    </location>
</feature>
<sequence length="340" mass="39042">MSQIVVAALYKFVKLPDYETLVPRLKDLCEQLGIKGTLLLAEEGINGTVSGSRAGIDSLIAFLRADGRFDNLSYKESFYDEQPFYRMKVKLKKEIVTMGVNGIDPQQIVGTYVKPRDWNALISDPEVLVIDTRNSYEYEIGTFERAIDPKTETFREFPAYVAENLDPAKHKKVAMFCTGGIRCEKSTAYLKEQGFNEVYHLEGGILKYLEEVPEEESLWRGECFVFDNRVAVNHKLEKGVYDQCHGCRYPITEEDKNSAHYMLGVCCPRCFDKLTPEQTTRFAERQKQIELAKQRNQAHIGVLPPERQLRRAQKLEHREEQRRLSLKAVGETKRPSSNSI</sequence>
<feature type="domain" description="Rhodanese" evidence="3">
    <location>
        <begin position="123"/>
        <end position="217"/>
    </location>
</feature>